<organism evidence="4 5">
    <name type="scientific">Coptis chinensis</name>
    <dbReference type="NCBI Taxonomy" id="261450"/>
    <lineage>
        <taxon>Eukaryota</taxon>
        <taxon>Viridiplantae</taxon>
        <taxon>Streptophyta</taxon>
        <taxon>Embryophyta</taxon>
        <taxon>Tracheophyta</taxon>
        <taxon>Spermatophyta</taxon>
        <taxon>Magnoliopsida</taxon>
        <taxon>Ranunculales</taxon>
        <taxon>Ranunculaceae</taxon>
        <taxon>Coptidoideae</taxon>
        <taxon>Coptis</taxon>
    </lineage>
</organism>
<dbReference type="GO" id="GO:0005576">
    <property type="term" value="C:extracellular region"/>
    <property type="evidence" value="ECO:0007669"/>
    <property type="project" value="TreeGrafter"/>
</dbReference>
<dbReference type="Pfam" id="PF14541">
    <property type="entry name" value="TAXi_C"/>
    <property type="match status" value="1"/>
</dbReference>
<dbReference type="SUPFAM" id="SSF50630">
    <property type="entry name" value="Acid proteases"/>
    <property type="match status" value="1"/>
</dbReference>
<dbReference type="PANTHER" id="PTHR47967:SF123">
    <property type="entry name" value="ASPARTIC PROTEINASE NEPENTHESIN-1-LIKE"/>
    <property type="match status" value="1"/>
</dbReference>
<feature type="domain" description="Xylanase inhibitor C-terminal" evidence="3">
    <location>
        <begin position="233"/>
        <end position="386"/>
    </location>
</feature>
<keyword evidence="1" id="KW-0645">Protease</keyword>
<keyword evidence="2" id="KW-0378">Hydrolase</keyword>
<dbReference type="GO" id="GO:0008233">
    <property type="term" value="F:peptidase activity"/>
    <property type="evidence" value="ECO:0007669"/>
    <property type="project" value="UniProtKB-KW"/>
</dbReference>
<reference evidence="4 5" key="1">
    <citation type="submission" date="2020-10" db="EMBL/GenBank/DDBJ databases">
        <title>The Coptis chinensis genome and diversification of protoberbering-type alkaloids.</title>
        <authorList>
            <person name="Wang B."/>
            <person name="Shu S."/>
            <person name="Song C."/>
            <person name="Liu Y."/>
        </authorList>
    </citation>
    <scope>NUCLEOTIDE SEQUENCE [LARGE SCALE GENOMIC DNA]</scope>
    <source>
        <strain evidence="4">HL-2020</strain>
        <tissue evidence="4">Leaf</tissue>
    </source>
</reference>
<proteinExistence type="predicted"/>
<keyword evidence="5" id="KW-1185">Reference proteome</keyword>
<evidence type="ECO:0000259" key="3">
    <source>
        <dbReference type="Pfam" id="PF14541"/>
    </source>
</evidence>
<dbReference type="Proteomes" id="UP000631114">
    <property type="component" value="Unassembled WGS sequence"/>
</dbReference>
<dbReference type="AlphaFoldDB" id="A0A835I974"/>
<dbReference type="InterPro" id="IPR021109">
    <property type="entry name" value="Peptidase_aspartic_dom_sf"/>
</dbReference>
<evidence type="ECO:0000256" key="2">
    <source>
        <dbReference type="ARBA" id="ARBA00022801"/>
    </source>
</evidence>
<accession>A0A835I974</accession>
<dbReference type="InterPro" id="IPR032799">
    <property type="entry name" value="TAXi_C"/>
</dbReference>
<evidence type="ECO:0000313" key="5">
    <source>
        <dbReference type="Proteomes" id="UP000631114"/>
    </source>
</evidence>
<dbReference type="Gene3D" id="2.40.70.10">
    <property type="entry name" value="Acid Proteases"/>
    <property type="match status" value="1"/>
</dbReference>
<protein>
    <recommendedName>
        <fullName evidence="3">Xylanase inhibitor C-terminal domain-containing protein</fullName>
    </recommendedName>
</protein>
<gene>
    <name evidence="4" type="ORF">IFM89_034081</name>
</gene>
<dbReference type="EMBL" id="JADFTS010000004">
    <property type="protein sequence ID" value="KAF9611623.1"/>
    <property type="molecule type" value="Genomic_DNA"/>
</dbReference>
<dbReference type="GO" id="GO:0006508">
    <property type="term" value="P:proteolysis"/>
    <property type="evidence" value="ECO:0007669"/>
    <property type="project" value="UniProtKB-KW"/>
</dbReference>
<dbReference type="PANTHER" id="PTHR47967">
    <property type="entry name" value="OS07G0603500 PROTEIN-RELATED"/>
    <property type="match status" value="1"/>
</dbReference>
<name>A0A835I974_9MAGN</name>
<evidence type="ECO:0000256" key="1">
    <source>
        <dbReference type="ARBA" id="ARBA00022670"/>
    </source>
</evidence>
<evidence type="ECO:0000313" key="4">
    <source>
        <dbReference type="EMBL" id="KAF9611623.1"/>
    </source>
</evidence>
<comment type="caution">
    <text evidence="4">The sequence shown here is derived from an EMBL/GenBank/DDBJ whole genome shotgun (WGS) entry which is preliminary data.</text>
</comment>
<dbReference type="OrthoDB" id="1072226at2759"/>
<dbReference type="InterPro" id="IPR051708">
    <property type="entry name" value="Plant_Aspart_Prot_A1"/>
</dbReference>
<sequence>MDLERLSLEEKSKVGIPSTVAPLLPVRSRSHNTPGSFNGFPHLNSWHHSFIESLRVPFVDLPASFMDSLQYNSDKVDNINKIGIGFWFIPGHPETLYQLLHPQMVEKLSLLNSSLGLSYYTAPMTHCIMPIQGLKELVPSNPKKILVEVLTEYSGLKSIHFVEVQNVAENVASMLERDPPFNKLVIPTNGGKMGAVGLGIMIAIFLSVDAQFKPDAQLLTTQLIQGPVYQSFYYVDLLDISVAGRRLDYPPGTFGIRSDGKGGTVLDSGSPLVFMEQEAYDSVKMALAWYFLPLKQPFLPMYGMDLCYSRQLGMSAGNDNILPTITFHFPGADLDVTSGAFLVFPDYLCLAIVPHQFDFVTVIIGNLAQSNHRFLFNVLENTVTFAKEECKRGS</sequence>